<reference evidence="3" key="1">
    <citation type="journal article" date="2019" name="bioRxiv">
        <title>The Genome of the Zebra Mussel, Dreissena polymorpha: A Resource for Invasive Species Research.</title>
        <authorList>
            <person name="McCartney M.A."/>
            <person name="Auch B."/>
            <person name="Kono T."/>
            <person name="Mallez S."/>
            <person name="Zhang Y."/>
            <person name="Obille A."/>
            <person name="Becker A."/>
            <person name="Abrahante J.E."/>
            <person name="Garbe J."/>
            <person name="Badalamenti J.P."/>
            <person name="Herman A."/>
            <person name="Mangelson H."/>
            <person name="Liachko I."/>
            <person name="Sullivan S."/>
            <person name="Sone E.D."/>
            <person name="Koren S."/>
            <person name="Silverstein K.A.T."/>
            <person name="Beckman K.B."/>
            <person name="Gohl D.M."/>
        </authorList>
    </citation>
    <scope>NUCLEOTIDE SEQUENCE</scope>
    <source>
        <strain evidence="3">Duluth1</strain>
        <tissue evidence="3">Whole animal</tissue>
    </source>
</reference>
<protein>
    <recommendedName>
        <fullName evidence="5">Armadillo repeat-containing protein 6</fullName>
    </recommendedName>
</protein>
<dbReference type="PANTHER" id="PTHR22895">
    <property type="entry name" value="ARMADILLO REPEAT-CONTAINING PROTEIN 6"/>
    <property type="match status" value="1"/>
</dbReference>
<dbReference type="InterPro" id="IPR016024">
    <property type="entry name" value="ARM-type_fold"/>
</dbReference>
<dbReference type="GO" id="GO:0002244">
    <property type="term" value="P:hematopoietic progenitor cell differentiation"/>
    <property type="evidence" value="ECO:0007669"/>
    <property type="project" value="TreeGrafter"/>
</dbReference>
<gene>
    <name evidence="3" type="ORF">DPMN_048275</name>
</gene>
<comment type="caution">
    <text evidence="3">The sequence shown here is derived from an EMBL/GenBank/DDBJ whole genome shotgun (WGS) entry which is preliminary data.</text>
</comment>
<evidence type="ECO:0000313" key="3">
    <source>
        <dbReference type="EMBL" id="KAH3741550.1"/>
    </source>
</evidence>
<dbReference type="SMART" id="SM00185">
    <property type="entry name" value="ARM"/>
    <property type="match status" value="4"/>
</dbReference>
<evidence type="ECO:0000313" key="4">
    <source>
        <dbReference type="Proteomes" id="UP000828390"/>
    </source>
</evidence>
<dbReference type="PROSITE" id="PS50176">
    <property type="entry name" value="ARM_REPEAT"/>
    <property type="match status" value="1"/>
</dbReference>
<proteinExistence type="predicted"/>
<sequence length="465" mass="51717">MAKQVTQGTFDDVVKENIQEFEMTIGAAITDAVQQFESQGVNLAMIIRDPSLYSADGEKVVHPVIVALNSLSSDQPEDVDVSNLEVVKQECDVDLSRRCFAGKNDAYKVLLKSIQKYKNVNKDLFVKALQTMCSLCNGQPDLLDQQGAEEFMNIMKDENCDRLITELIVRLVRLNCTKHEMNRRIFVKLDLIKELVKVLKKNKSCITIVKEVAFGLRVLTQDDDVRVPFGSAHENAKQIVMEGDALRELIDICKEHTNDVSVQAELFNTVSKLVVRDEFCQEVKDLGGLDLILKSFHANITHKGIVKQALVVLKALAGNDDIKVAIVKAGGVPLVLAAMTQHQGNATVCASGCLAIATFVLRQPDHCTVVMDNDGHQMILQAMKVHPKDEIVQKQACMAVRNIVARNRELCDPFLEFGAEELINRARALPSCEDEAKAALRDLGCQVDLKERWTGERGSLQQEAY</sequence>
<evidence type="ECO:0000256" key="1">
    <source>
        <dbReference type="ARBA" id="ARBA00022737"/>
    </source>
</evidence>
<dbReference type="EMBL" id="JAIWYP010000011">
    <property type="protein sequence ID" value="KAH3741550.1"/>
    <property type="molecule type" value="Genomic_DNA"/>
</dbReference>
<evidence type="ECO:0000256" key="2">
    <source>
        <dbReference type="PROSITE-ProRule" id="PRU00259"/>
    </source>
</evidence>
<accession>A0A9D4HZZ7</accession>
<dbReference type="PANTHER" id="PTHR22895:SF0">
    <property type="entry name" value="ARMADILLO REPEAT-CONTAINING PROTEIN 6"/>
    <property type="match status" value="1"/>
</dbReference>
<dbReference type="Gene3D" id="1.25.10.10">
    <property type="entry name" value="Leucine-rich Repeat Variant"/>
    <property type="match status" value="2"/>
</dbReference>
<reference evidence="3" key="2">
    <citation type="submission" date="2020-11" db="EMBL/GenBank/DDBJ databases">
        <authorList>
            <person name="McCartney M.A."/>
            <person name="Auch B."/>
            <person name="Kono T."/>
            <person name="Mallez S."/>
            <person name="Becker A."/>
            <person name="Gohl D.M."/>
            <person name="Silverstein K.A.T."/>
            <person name="Koren S."/>
            <person name="Bechman K.B."/>
            <person name="Herman A."/>
            <person name="Abrahante J.E."/>
            <person name="Garbe J."/>
        </authorList>
    </citation>
    <scope>NUCLEOTIDE SEQUENCE</scope>
    <source>
        <strain evidence="3">Duluth1</strain>
        <tissue evidence="3">Whole animal</tissue>
    </source>
</reference>
<dbReference type="InterPro" id="IPR011989">
    <property type="entry name" value="ARM-like"/>
</dbReference>
<keyword evidence="1" id="KW-0677">Repeat</keyword>
<name>A0A9D4HZZ7_DREPO</name>
<dbReference type="Proteomes" id="UP000828390">
    <property type="component" value="Unassembled WGS sequence"/>
</dbReference>
<organism evidence="3 4">
    <name type="scientific">Dreissena polymorpha</name>
    <name type="common">Zebra mussel</name>
    <name type="synonym">Mytilus polymorpha</name>
    <dbReference type="NCBI Taxonomy" id="45954"/>
    <lineage>
        <taxon>Eukaryota</taxon>
        <taxon>Metazoa</taxon>
        <taxon>Spiralia</taxon>
        <taxon>Lophotrochozoa</taxon>
        <taxon>Mollusca</taxon>
        <taxon>Bivalvia</taxon>
        <taxon>Autobranchia</taxon>
        <taxon>Heteroconchia</taxon>
        <taxon>Euheterodonta</taxon>
        <taxon>Imparidentia</taxon>
        <taxon>Neoheterodontei</taxon>
        <taxon>Myida</taxon>
        <taxon>Dreissenoidea</taxon>
        <taxon>Dreissenidae</taxon>
        <taxon>Dreissena</taxon>
    </lineage>
</organism>
<dbReference type="SUPFAM" id="SSF48371">
    <property type="entry name" value="ARM repeat"/>
    <property type="match status" value="1"/>
</dbReference>
<keyword evidence="4" id="KW-1185">Reference proteome</keyword>
<evidence type="ECO:0008006" key="5">
    <source>
        <dbReference type="Google" id="ProtNLM"/>
    </source>
</evidence>
<feature type="repeat" description="ARM" evidence="2">
    <location>
        <begin position="287"/>
        <end position="331"/>
    </location>
</feature>
<dbReference type="InterPro" id="IPR000225">
    <property type="entry name" value="Armadillo"/>
</dbReference>
<dbReference type="AlphaFoldDB" id="A0A9D4HZZ7"/>
<dbReference type="OrthoDB" id="449062at2759"/>